<dbReference type="InterPro" id="IPR004869">
    <property type="entry name" value="MMPL_dom"/>
</dbReference>
<keyword evidence="5 8" id="KW-1133">Transmembrane helix</keyword>
<evidence type="ECO:0000256" key="7">
    <source>
        <dbReference type="SAM" id="MobiDB-lite"/>
    </source>
</evidence>
<feature type="transmembrane region" description="Helical" evidence="8">
    <location>
        <begin position="335"/>
        <end position="360"/>
    </location>
</feature>
<evidence type="ECO:0000313" key="10">
    <source>
        <dbReference type="EMBL" id="CAD9694267.1"/>
    </source>
</evidence>
<dbReference type="InterPro" id="IPR050545">
    <property type="entry name" value="Mycobact_MmpL"/>
</dbReference>
<dbReference type="PROSITE" id="PS50156">
    <property type="entry name" value="SSD"/>
    <property type="match status" value="1"/>
</dbReference>
<gene>
    <name evidence="10" type="ORF">QSP1433_LOCUS12043</name>
</gene>
<dbReference type="SUPFAM" id="SSF82866">
    <property type="entry name" value="Multidrug efflux transporter AcrB transmembrane domain"/>
    <property type="match status" value="2"/>
</dbReference>
<dbReference type="PANTHER" id="PTHR33406:SF6">
    <property type="entry name" value="MEMBRANE PROTEIN YDGH-RELATED"/>
    <property type="match status" value="1"/>
</dbReference>
<evidence type="ECO:0000256" key="8">
    <source>
        <dbReference type="SAM" id="Phobius"/>
    </source>
</evidence>
<dbReference type="Gene3D" id="1.20.1640.10">
    <property type="entry name" value="Multidrug efflux transporter AcrB transmembrane domain"/>
    <property type="match status" value="2"/>
</dbReference>
<feature type="region of interest" description="Disordered" evidence="7">
    <location>
        <begin position="410"/>
        <end position="442"/>
    </location>
</feature>
<dbReference type="PANTHER" id="PTHR33406">
    <property type="entry name" value="MEMBRANE PROTEIN MJ1562-RELATED"/>
    <property type="match status" value="1"/>
</dbReference>
<accession>A0A7S2SAA2</accession>
<sequence length="1044" mass="114330">MDLQHEFADGNDQEKQVGNVSGFAIRYVDRVDNYKRGILVFWGVMFLLGGYFAQQFMGVVILIYEPPKGTPGEIAVARFNNQYPSASHETDTILLLSTLDGSPILDFSNETKPFISNLTARVVKWGRERAEPETIFQPISYFFLSELGAKASANALLSNSSHPQAAQGMIATIHLKSGFEQGSQMGNKFVDWLLKEMDSLSKIFLSPNVKAEATGMLVFCRDMQETSEEDMLKMDSLSFPFALLVLAFMLKSARLLILPVINMVLTVAVSFMLMYPVAVSTNVIAVAPSVMMSCSVAFSIDYSLFLLSRFREEILRGCTVKEAVVLMIDSAGHTIMVSGATIAICWFGLVMIPVTLLSTIGLGSGLTVVVTFVVNITLTPAMLLMFGPFFSCFENYGLKNCCGRHAEQTETSLDARGTTDQPSDSLLGVQRRHSALTRSETSPVASALESPCTFDAFGRRPVVGSARSSSMINCVDIPPVNLDTMSSPRIRSPSLNSNGCVDGEITSPLFGMVDPVAEITFLKEHSIWYKVGVKFFGTPLRALSSVIVVSACIFPLTPWAISFHHSESPKLFTPTDAVSAVTANHMETLFGGGRLAPYELLIYPKEGTKVLSNEFFFHIQDVVEDVLVNLEFGHSVKALNPQDVMGMMMMNGVNVSFISPNLLTPSIAGCASLAFSDFASYYLSVCAHEKCDSELDRCSHDEACSHELDCLKGCAGNPWCAGACFAHVTDLDHAAWTLGKCIMNECIRDVNLTSSFGPVHANSTDMVAGRDISERTNSPDCASIMLQFLQSVNGFIPESTWIMFSLSIDPYSQEGVDWLVAARRALEEQSEKDNYSYFLVGGNVAGHDTVDKVFECFPKVMGGIFIVVFLLVGLAYKSVLIPIRAIFTICATLILVYGLGVLTYEHGILEWTHFHGFINPQKGSLSWLVPAMIAPIALGLSLDYDIFLLQRIVEYREVGFKTYDSILCGIAQTGGVITAAGIVMTLSFGGLELSTNPALNQLSFFLVISVLADTFIIRTILVPSIMMLLGEMSWWPRRPAVVEY</sequence>
<dbReference type="EMBL" id="HBHK01019077">
    <property type="protein sequence ID" value="CAD9694267.1"/>
    <property type="molecule type" value="Transcribed_RNA"/>
</dbReference>
<evidence type="ECO:0000256" key="1">
    <source>
        <dbReference type="ARBA" id="ARBA00004651"/>
    </source>
</evidence>
<feature type="transmembrane region" description="Helical" evidence="8">
    <location>
        <begin position="965"/>
        <end position="990"/>
    </location>
</feature>
<feature type="domain" description="SSD" evidence="9">
    <location>
        <begin position="256"/>
        <end position="385"/>
    </location>
</feature>
<comment type="subcellular location">
    <subcellularLocation>
        <location evidence="1">Cell membrane</location>
        <topology evidence="1">Multi-pass membrane protein</topology>
    </subcellularLocation>
</comment>
<dbReference type="InterPro" id="IPR000731">
    <property type="entry name" value="SSD"/>
</dbReference>
<proteinExistence type="inferred from homology"/>
<comment type="similarity">
    <text evidence="2">Belongs to the resistance-nodulation-cell division (RND) (TC 2.A.6) family. MmpL subfamily.</text>
</comment>
<name>A0A7S2SAA2_9STRA</name>
<feature type="transmembrane region" description="Helical" evidence="8">
    <location>
        <begin position="883"/>
        <end position="904"/>
    </location>
</feature>
<evidence type="ECO:0000256" key="4">
    <source>
        <dbReference type="ARBA" id="ARBA00022692"/>
    </source>
</evidence>
<feature type="transmembrane region" description="Helical" evidence="8">
    <location>
        <begin position="366"/>
        <end position="390"/>
    </location>
</feature>
<protein>
    <recommendedName>
        <fullName evidence="9">SSD domain-containing protein</fullName>
    </recommendedName>
</protein>
<dbReference type="AlphaFoldDB" id="A0A7S2SAA2"/>
<feature type="transmembrane region" description="Helical" evidence="8">
    <location>
        <begin position="857"/>
        <end position="876"/>
    </location>
</feature>
<feature type="transmembrane region" description="Helical" evidence="8">
    <location>
        <begin position="255"/>
        <end position="277"/>
    </location>
</feature>
<dbReference type="GO" id="GO:0005886">
    <property type="term" value="C:plasma membrane"/>
    <property type="evidence" value="ECO:0007669"/>
    <property type="project" value="UniProtKB-SubCell"/>
</dbReference>
<keyword evidence="4 8" id="KW-0812">Transmembrane</keyword>
<organism evidence="10">
    <name type="scientific">Mucochytrium quahogii</name>
    <dbReference type="NCBI Taxonomy" id="96639"/>
    <lineage>
        <taxon>Eukaryota</taxon>
        <taxon>Sar</taxon>
        <taxon>Stramenopiles</taxon>
        <taxon>Bigyra</taxon>
        <taxon>Labyrinthulomycetes</taxon>
        <taxon>Thraustochytrida</taxon>
        <taxon>Thraustochytriidae</taxon>
        <taxon>Mucochytrium</taxon>
    </lineage>
</organism>
<evidence type="ECO:0000256" key="6">
    <source>
        <dbReference type="ARBA" id="ARBA00023136"/>
    </source>
</evidence>
<feature type="transmembrane region" description="Helical" evidence="8">
    <location>
        <begin position="1002"/>
        <end position="1029"/>
    </location>
</feature>
<evidence type="ECO:0000256" key="5">
    <source>
        <dbReference type="ARBA" id="ARBA00022989"/>
    </source>
</evidence>
<feature type="transmembrane region" description="Helical" evidence="8">
    <location>
        <begin position="39"/>
        <end position="64"/>
    </location>
</feature>
<evidence type="ECO:0000259" key="9">
    <source>
        <dbReference type="PROSITE" id="PS50156"/>
    </source>
</evidence>
<reference evidence="10" key="1">
    <citation type="submission" date="2021-01" db="EMBL/GenBank/DDBJ databases">
        <authorList>
            <person name="Corre E."/>
            <person name="Pelletier E."/>
            <person name="Niang G."/>
            <person name="Scheremetjew M."/>
            <person name="Finn R."/>
            <person name="Kale V."/>
            <person name="Holt S."/>
            <person name="Cochrane G."/>
            <person name="Meng A."/>
            <person name="Brown T."/>
            <person name="Cohen L."/>
        </authorList>
    </citation>
    <scope>NUCLEOTIDE SEQUENCE</scope>
    <source>
        <strain evidence="10">NY070348D</strain>
    </source>
</reference>
<feature type="transmembrane region" description="Helical" evidence="8">
    <location>
        <begin position="283"/>
        <end position="307"/>
    </location>
</feature>
<keyword evidence="3" id="KW-1003">Cell membrane</keyword>
<evidence type="ECO:0000256" key="3">
    <source>
        <dbReference type="ARBA" id="ARBA00022475"/>
    </source>
</evidence>
<dbReference type="Pfam" id="PF03176">
    <property type="entry name" value="MMPL"/>
    <property type="match status" value="2"/>
</dbReference>
<keyword evidence="6 8" id="KW-0472">Membrane</keyword>
<feature type="transmembrane region" description="Helical" evidence="8">
    <location>
        <begin position="924"/>
        <end position="944"/>
    </location>
</feature>
<evidence type="ECO:0000256" key="2">
    <source>
        <dbReference type="ARBA" id="ARBA00010157"/>
    </source>
</evidence>